<evidence type="ECO:0000256" key="2">
    <source>
        <dbReference type="RuleBase" id="RU003616"/>
    </source>
</evidence>
<dbReference type="Gene3D" id="2.60.40.790">
    <property type="match status" value="1"/>
</dbReference>
<dbReference type="CDD" id="cd06464">
    <property type="entry name" value="ACD_sHsps-like"/>
    <property type="match status" value="1"/>
</dbReference>
<dbReference type="AlphaFoldDB" id="A0AAE5CBS4"/>
<comment type="caution">
    <text evidence="4">The sequence shown here is derived from an EMBL/GenBank/DDBJ whole genome shotgun (WGS) entry which is preliminary data.</text>
</comment>
<dbReference type="Pfam" id="PF00011">
    <property type="entry name" value="HSP20"/>
    <property type="match status" value="1"/>
</dbReference>
<reference evidence="4 5" key="1">
    <citation type="submission" date="2020-01" db="EMBL/GenBank/DDBJ databases">
        <title>Genomes assembled from Gulf of Kutch pelagic sediment metagenomes.</title>
        <authorList>
            <person name="Chandrashekar M."/>
            <person name="Mahajan M.S."/>
            <person name="Dave K.J."/>
            <person name="Vatsa P."/>
            <person name="Nathani N.M."/>
        </authorList>
    </citation>
    <scope>NUCLEOTIDE SEQUENCE [LARGE SCALE GENOMIC DNA]</scope>
    <source>
        <strain evidence="4">KS3-K002</strain>
    </source>
</reference>
<dbReference type="InterPro" id="IPR008978">
    <property type="entry name" value="HSP20-like_chaperone"/>
</dbReference>
<accession>A0AAE5CBS4</accession>
<proteinExistence type="inferred from homology"/>
<evidence type="ECO:0000256" key="1">
    <source>
        <dbReference type="PROSITE-ProRule" id="PRU00285"/>
    </source>
</evidence>
<protein>
    <submittedName>
        <fullName evidence="4">Hsp20/alpha crystallin family protein</fullName>
    </submittedName>
</protein>
<evidence type="ECO:0000313" key="4">
    <source>
        <dbReference type="EMBL" id="NIR74898.1"/>
    </source>
</evidence>
<sequence length="159" mass="17675">MPWRSKSNDDDGASTALSRLHDEVDHLFGRFFEDAFGVTPGMTAGDMGWAPLLDVSETDDEIRVSAEIPGIDPKEFDVSVTGNVLTISGEKKEESEERKGNVYRTERRFGTFRRSITLPDNVDTEKVSADYDRGVLTVHLPKTEKATAKRIPVSASKKK</sequence>
<dbReference type="EMBL" id="JAACAK010000049">
    <property type="protein sequence ID" value="NIR74898.1"/>
    <property type="molecule type" value="Genomic_DNA"/>
</dbReference>
<organism evidence="4 5">
    <name type="scientific">Candidatus Kutchimonas denitrificans</name>
    <dbReference type="NCBI Taxonomy" id="3056748"/>
    <lineage>
        <taxon>Bacteria</taxon>
        <taxon>Pseudomonadati</taxon>
        <taxon>Gemmatimonadota</taxon>
        <taxon>Gemmatimonadia</taxon>
        <taxon>Candidatus Palauibacterales</taxon>
        <taxon>Candidatus Palauibacteraceae</taxon>
        <taxon>Candidatus Kutchimonas</taxon>
    </lineage>
</organism>
<dbReference type="PANTHER" id="PTHR11527">
    <property type="entry name" value="HEAT-SHOCK PROTEIN 20 FAMILY MEMBER"/>
    <property type="match status" value="1"/>
</dbReference>
<dbReference type="InterPro" id="IPR002068">
    <property type="entry name" value="A-crystallin/Hsp20_dom"/>
</dbReference>
<name>A0AAE5CBS4_9BACT</name>
<evidence type="ECO:0000313" key="5">
    <source>
        <dbReference type="Proteomes" id="UP000702544"/>
    </source>
</evidence>
<gene>
    <name evidence="4" type="ORF">GWO12_07260</name>
</gene>
<dbReference type="SUPFAM" id="SSF49764">
    <property type="entry name" value="HSP20-like chaperones"/>
    <property type="match status" value="1"/>
</dbReference>
<evidence type="ECO:0000259" key="3">
    <source>
        <dbReference type="PROSITE" id="PS01031"/>
    </source>
</evidence>
<comment type="similarity">
    <text evidence="1 2">Belongs to the small heat shock protein (HSP20) family.</text>
</comment>
<feature type="domain" description="SHSP" evidence="3">
    <location>
        <begin position="43"/>
        <end position="156"/>
    </location>
</feature>
<dbReference type="InterPro" id="IPR031107">
    <property type="entry name" value="Small_HSP"/>
</dbReference>
<dbReference type="PROSITE" id="PS01031">
    <property type="entry name" value="SHSP"/>
    <property type="match status" value="1"/>
</dbReference>
<dbReference type="Proteomes" id="UP000702544">
    <property type="component" value="Unassembled WGS sequence"/>
</dbReference>